<comment type="caution">
    <text evidence="7">The sequence shown here is derived from an EMBL/GenBank/DDBJ whole genome shotgun (WGS) entry which is preliminary data.</text>
</comment>
<dbReference type="SUPFAM" id="SSF51161">
    <property type="entry name" value="Trimeric LpxA-like enzymes"/>
    <property type="match status" value="1"/>
</dbReference>
<organism evidence="7 8">
    <name type="scientific">Rodentibacter pneumotropicus</name>
    <dbReference type="NCBI Taxonomy" id="758"/>
    <lineage>
        <taxon>Bacteria</taxon>
        <taxon>Pseudomonadati</taxon>
        <taxon>Pseudomonadota</taxon>
        <taxon>Gammaproteobacteria</taxon>
        <taxon>Pasteurellales</taxon>
        <taxon>Pasteurellaceae</taxon>
        <taxon>Rodentibacter</taxon>
    </lineage>
</organism>
<name>A0A4S2PZ98_9PAST</name>
<evidence type="ECO:0000256" key="3">
    <source>
        <dbReference type="ARBA" id="ARBA00022737"/>
    </source>
</evidence>
<reference evidence="7 8" key="1">
    <citation type="journal article" date="2019" name="Vet. Microbiol.">
        <title>Development of multi locus sequence typing (MLST) of Rodentibacter pneumotropicus.</title>
        <authorList>
            <person name="Adhikary S."/>
            <person name="Bisgaard M."/>
            <person name="Boot R."/>
            <person name="Benga L."/>
            <person name="Nicklas W."/>
            <person name="Christensen H."/>
        </authorList>
    </citation>
    <scope>NUCLEOTIDE SEQUENCE [LARGE SCALE GENOMIC DNA]</scope>
    <source>
        <strain evidence="7 8">Ac84</strain>
    </source>
</reference>
<dbReference type="Gene3D" id="3.40.50.20">
    <property type="match status" value="1"/>
</dbReference>
<dbReference type="NCBIfam" id="TIGR03570">
    <property type="entry name" value="NeuD_NnaD"/>
    <property type="match status" value="1"/>
</dbReference>
<dbReference type="Pfam" id="PF00132">
    <property type="entry name" value="Hexapep"/>
    <property type="match status" value="1"/>
</dbReference>
<dbReference type="Gene3D" id="2.160.10.10">
    <property type="entry name" value="Hexapeptide repeat proteins"/>
    <property type="match status" value="1"/>
</dbReference>
<comment type="similarity">
    <text evidence="1">Belongs to the transferase hexapeptide repeat family.</text>
</comment>
<dbReference type="PANTHER" id="PTHR43300:SF7">
    <property type="entry name" value="UDP-N-ACETYLBACILLOSAMINE N-ACETYLTRANSFERASE"/>
    <property type="match status" value="1"/>
</dbReference>
<evidence type="ECO:0000313" key="7">
    <source>
        <dbReference type="EMBL" id="THA09349.1"/>
    </source>
</evidence>
<dbReference type="RefSeq" id="WP_136123499.1">
    <property type="nucleotide sequence ID" value="NZ_QXNI01000032.1"/>
</dbReference>
<evidence type="ECO:0000259" key="6">
    <source>
        <dbReference type="Pfam" id="PF17836"/>
    </source>
</evidence>
<dbReference type="InterPro" id="IPR050179">
    <property type="entry name" value="Trans_hexapeptide_repeat"/>
</dbReference>
<proteinExistence type="inferred from homology"/>
<evidence type="ECO:0000256" key="4">
    <source>
        <dbReference type="ARBA" id="ARBA00023315"/>
    </source>
</evidence>
<evidence type="ECO:0000256" key="1">
    <source>
        <dbReference type="ARBA" id="ARBA00007274"/>
    </source>
</evidence>
<dbReference type="AlphaFoldDB" id="A0A4S2PZ98"/>
<keyword evidence="4" id="KW-0012">Acyltransferase</keyword>
<dbReference type="InterPro" id="IPR011004">
    <property type="entry name" value="Trimer_LpxA-like_sf"/>
</dbReference>
<gene>
    <name evidence="7" type="ORF">D3M78_05935</name>
</gene>
<dbReference type="CDD" id="cd03360">
    <property type="entry name" value="LbH_AT_putative"/>
    <property type="match status" value="1"/>
</dbReference>
<evidence type="ECO:0000256" key="2">
    <source>
        <dbReference type="ARBA" id="ARBA00022679"/>
    </source>
</evidence>
<protein>
    <submittedName>
        <fullName evidence="7">Acetyltransferase</fullName>
    </submittedName>
</protein>
<dbReference type="Pfam" id="PF17836">
    <property type="entry name" value="PglD_N"/>
    <property type="match status" value="1"/>
</dbReference>
<feature type="binding site" evidence="5">
    <location>
        <position position="68"/>
    </location>
    <ligand>
        <name>substrate</name>
    </ligand>
</feature>
<keyword evidence="3" id="KW-0677">Repeat</keyword>
<keyword evidence="2 7" id="KW-0808">Transferase</keyword>
<dbReference type="GO" id="GO:0016746">
    <property type="term" value="F:acyltransferase activity"/>
    <property type="evidence" value="ECO:0007669"/>
    <property type="project" value="UniProtKB-KW"/>
</dbReference>
<dbReference type="InterPro" id="IPR020019">
    <property type="entry name" value="AcTrfase_PglD-like"/>
</dbReference>
<dbReference type="Proteomes" id="UP000306758">
    <property type="component" value="Unassembled WGS sequence"/>
</dbReference>
<feature type="domain" description="PglD N-terminal" evidence="6">
    <location>
        <begin position="4"/>
        <end position="77"/>
    </location>
</feature>
<dbReference type="PROSITE" id="PS00101">
    <property type="entry name" value="HEXAPEP_TRANSFERASES"/>
    <property type="match status" value="1"/>
</dbReference>
<dbReference type="InterPro" id="IPR018357">
    <property type="entry name" value="Hexapep_transf_CS"/>
</dbReference>
<dbReference type="PANTHER" id="PTHR43300">
    <property type="entry name" value="ACETYLTRANSFERASE"/>
    <property type="match status" value="1"/>
</dbReference>
<dbReference type="InterPro" id="IPR001451">
    <property type="entry name" value="Hexapep"/>
</dbReference>
<sequence>MKKKVIFIGAGGYAKSVLDSLDDSQYEFCGFIDNFKPEGATHLGYPIFAKTIDEFKERNNYSFFISIGNNSYRLEKYLKLEKYQCNIINVIDRTSIISNHSTLGKGVFVGKMAIVNSGVTIGNNVIINTKSLVEHGCYIGNHSNISTNSTLNGDVIVEDYCFIGSSSVITGQLRIGESAIVGAGAVVIRNVKPRTVVAGVPAKLIKEIEQK</sequence>
<dbReference type="InterPro" id="IPR041561">
    <property type="entry name" value="PglD_N"/>
</dbReference>
<evidence type="ECO:0000313" key="8">
    <source>
        <dbReference type="Proteomes" id="UP000306758"/>
    </source>
</evidence>
<dbReference type="EMBL" id="QXNI01000032">
    <property type="protein sequence ID" value="THA09349.1"/>
    <property type="molecule type" value="Genomic_DNA"/>
</dbReference>
<dbReference type="Pfam" id="PF14602">
    <property type="entry name" value="Hexapep_2"/>
    <property type="match status" value="1"/>
</dbReference>
<evidence type="ECO:0000256" key="5">
    <source>
        <dbReference type="PIRSR" id="PIRSR620019-2"/>
    </source>
</evidence>
<accession>A0A4S2PZ98</accession>